<accession>A0A1J5PD14</accession>
<comment type="caution">
    <text evidence="1">The sequence shown here is derived from an EMBL/GenBank/DDBJ whole genome shotgun (WGS) entry which is preliminary data.</text>
</comment>
<organism evidence="1">
    <name type="scientific">mine drainage metagenome</name>
    <dbReference type="NCBI Taxonomy" id="410659"/>
    <lineage>
        <taxon>unclassified sequences</taxon>
        <taxon>metagenomes</taxon>
        <taxon>ecological metagenomes</taxon>
    </lineage>
</organism>
<evidence type="ECO:0000313" key="1">
    <source>
        <dbReference type="EMBL" id="OIQ69529.1"/>
    </source>
</evidence>
<dbReference type="AlphaFoldDB" id="A0A1J5PD14"/>
<proteinExistence type="predicted"/>
<dbReference type="EMBL" id="MLJW01004675">
    <property type="protein sequence ID" value="OIQ69529.1"/>
    <property type="molecule type" value="Genomic_DNA"/>
</dbReference>
<name>A0A1J5PD14_9ZZZZ</name>
<protein>
    <submittedName>
        <fullName evidence="1">Uncharacterized protein</fullName>
    </submittedName>
</protein>
<sequence>MLHPLMLAPRADRLIQRIIRPGRAKLDAVILAKPGDRRLVQNNLRHRREFNHRQLLGGALRHRIKAPRAVQHIAEQVEPDRPALARWKNINDAATHRVIARL</sequence>
<gene>
    <name evidence="1" type="ORF">GALL_488690</name>
</gene>
<reference evidence="1" key="1">
    <citation type="submission" date="2016-10" db="EMBL/GenBank/DDBJ databases">
        <title>Sequence of Gallionella enrichment culture.</title>
        <authorList>
            <person name="Poehlein A."/>
            <person name="Muehling M."/>
            <person name="Daniel R."/>
        </authorList>
    </citation>
    <scope>NUCLEOTIDE SEQUENCE</scope>
</reference>